<dbReference type="GO" id="GO:0032259">
    <property type="term" value="P:methylation"/>
    <property type="evidence" value="ECO:0007669"/>
    <property type="project" value="UniProtKB-KW"/>
</dbReference>
<evidence type="ECO:0000256" key="2">
    <source>
        <dbReference type="ARBA" id="ARBA00022454"/>
    </source>
</evidence>
<evidence type="ECO:0000259" key="9">
    <source>
        <dbReference type="PROSITE" id="PS50280"/>
    </source>
</evidence>
<evidence type="ECO:0000256" key="6">
    <source>
        <dbReference type="ARBA" id="ARBA00022723"/>
    </source>
</evidence>
<dbReference type="Proteomes" id="UP000077671">
    <property type="component" value="Unassembled WGS sequence"/>
</dbReference>
<dbReference type="InterPro" id="IPR007728">
    <property type="entry name" value="Pre-SET_dom"/>
</dbReference>
<dbReference type="PROSITE" id="PS50280">
    <property type="entry name" value="SET"/>
    <property type="match status" value="1"/>
</dbReference>
<dbReference type="EMBL" id="CAJHJG010000546">
    <property type="protein sequence ID" value="CAD6903595.1"/>
    <property type="molecule type" value="Genomic_DNA"/>
</dbReference>
<dbReference type="InterPro" id="IPR050973">
    <property type="entry name" value="H3K9_Histone-Lys_N-MTase"/>
</dbReference>
<evidence type="ECO:0000256" key="5">
    <source>
        <dbReference type="ARBA" id="ARBA00022691"/>
    </source>
</evidence>
<gene>
    <name evidence="13" type="ORF">A4X03_0g121</name>
    <name evidence="12" type="ORF">JKIAZH3_G4935</name>
</gene>
<dbReference type="GO" id="GO:0008270">
    <property type="term" value="F:zinc ion binding"/>
    <property type="evidence" value="ECO:0007669"/>
    <property type="project" value="InterPro"/>
</dbReference>
<dbReference type="SMART" id="SM00468">
    <property type="entry name" value="PreSET"/>
    <property type="match status" value="1"/>
</dbReference>
<dbReference type="PANTHER" id="PTHR46223:SF3">
    <property type="entry name" value="HISTONE-LYSINE N-METHYLTRANSFERASE SET-23"/>
    <property type="match status" value="1"/>
</dbReference>
<feature type="compositionally biased region" description="Low complexity" evidence="8">
    <location>
        <begin position="1"/>
        <end position="15"/>
    </location>
</feature>
<feature type="domain" description="Post-SET" evidence="11">
    <location>
        <begin position="446"/>
        <end position="462"/>
    </location>
</feature>
<reference evidence="12" key="3">
    <citation type="submission" date="2020-10" db="EMBL/GenBank/DDBJ databases">
        <authorList>
            <person name="Sedaghatjoo S."/>
        </authorList>
    </citation>
    <scope>NUCLEOTIDE SEQUENCE</scope>
    <source>
        <strain evidence="12">AZH3</strain>
    </source>
</reference>
<feature type="region of interest" description="Disordered" evidence="8">
    <location>
        <begin position="376"/>
        <end position="440"/>
    </location>
</feature>
<keyword evidence="7" id="KW-0862">Zinc</keyword>
<sequence length="463" mass="52695">MLSSSWPASGSKPSSFTPDPAEIKETKRPKKKLKFSSKEVLDLCASRRGITRFPDLVARQSMKLEAEGAFLNEENRKWAAEAYRAYVQEHENSNAEFIITNTVDFEPHPPLTFCWTNDYVLGTSSTSLGAFKPHGCDCEDDECDPRTCSCLKKARDIDPDTWDELHDFAYDEDGNLNSNIANNTVIWECNDDCGCSDTCRNRNVQFGRKYGIELFKTHNGRGWGLKATERIPNRAFVLCYTGELLDGSGPVIKERGDVYDDVGMSYLLHLDSWHVKIETLYKPYNEARKRQGQDPLIYNTDEMKRKSARWRGACKDPMVTVDAAFWGNISRYINHSCEPNLIIFPVHFGPQAGYIIRPYFVFFSTRVIEEGEELTFPYSNIDDDEEESQLSESYGGSQSQNEPEDDKVEQSASQFPRSLSTKGYRSKAQRKLLQSAEDDDELNEIGAQKCLCGAKTCKGKFWR</sequence>
<reference evidence="13" key="2">
    <citation type="journal article" date="2019" name="IMA Fungus">
        <title>Genome sequencing and comparison of five Tilletia species to identify candidate genes for the detection of regulated species infecting wheat.</title>
        <authorList>
            <person name="Nguyen H.D.T."/>
            <person name="Sultana T."/>
            <person name="Kesanakurti P."/>
            <person name="Hambleton S."/>
        </authorList>
    </citation>
    <scope>NUCLEOTIDE SEQUENCE</scope>
    <source>
        <strain evidence="13">DAOMC 238032</strain>
    </source>
</reference>
<keyword evidence="2" id="KW-0158">Chromosome</keyword>
<dbReference type="GO" id="GO:0005694">
    <property type="term" value="C:chromosome"/>
    <property type="evidence" value="ECO:0007669"/>
    <property type="project" value="UniProtKB-SubCell"/>
</dbReference>
<evidence type="ECO:0000256" key="8">
    <source>
        <dbReference type="SAM" id="MobiDB-lite"/>
    </source>
</evidence>
<reference evidence="13" key="1">
    <citation type="submission" date="2016-04" db="EMBL/GenBank/DDBJ databases">
        <authorList>
            <person name="Nguyen H.D."/>
            <person name="Kesanakurti P."/>
            <person name="Cullis J."/>
            <person name="Levesque C.A."/>
            <person name="Hambleton S."/>
        </authorList>
    </citation>
    <scope>NUCLEOTIDE SEQUENCE</scope>
    <source>
        <strain evidence="13">DAOMC 238032</strain>
    </source>
</reference>
<protein>
    <recommendedName>
        <fullName evidence="16">SET domain-containing protein</fullName>
    </recommendedName>
</protein>
<evidence type="ECO:0000259" key="10">
    <source>
        <dbReference type="PROSITE" id="PS50867"/>
    </source>
</evidence>
<keyword evidence="3" id="KW-0489">Methyltransferase</keyword>
<dbReference type="GO" id="GO:0005634">
    <property type="term" value="C:nucleus"/>
    <property type="evidence" value="ECO:0007669"/>
    <property type="project" value="InterPro"/>
</dbReference>
<dbReference type="Pfam" id="PF00856">
    <property type="entry name" value="SET"/>
    <property type="match status" value="1"/>
</dbReference>
<evidence type="ECO:0008006" key="16">
    <source>
        <dbReference type="Google" id="ProtNLM"/>
    </source>
</evidence>
<dbReference type="InterPro" id="IPR046341">
    <property type="entry name" value="SET_dom_sf"/>
</dbReference>
<dbReference type="SMART" id="SM00317">
    <property type="entry name" value="SET"/>
    <property type="match status" value="1"/>
</dbReference>
<comment type="caution">
    <text evidence="13">The sequence shown here is derived from an EMBL/GenBank/DDBJ whole genome shotgun (WGS) entry which is preliminary data.</text>
</comment>
<dbReference type="PROSITE" id="PS50867">
    <property type="entry name" value="PRE_SET"/>
    <property type="match status" value="1"/>
</dbReference>
<feature type="domain" description="SET" evidence="9">
    <location>
        <begin position="210"/>
        <end position="379"/>
    </location>
</feature>
<evidence type="ECO:0000313" key="14">
    <source>
        <dbReference type="Proteomes" id="UP000077671"/>
    </source>
</evidence>
<keyword evidence="6" id="KW-0479">Metal-binding</keyword>
<feature type="compositionally biased region" description="Polar residues" evidence="8">
    <location>
        <begin position="390"/>
        <end position="401"/>
    </location>
</feature>
<evidence type="ECO:0000256" key="1">
    <source>
        <dbReference type="ARBA" id="ARBA00004286"/>
    </source>
</evidence>
<dbReference type="Proteomes" id="UP000836402">
    <property type="component" value="Unassembled WGS sequence"/>
</dbReference>
<feature type="domain" description="Pre-SET" evidence="10">
    <location>
        <begin position="134"/>
        <end position="207"/>
    </location>
</feature>
<evidence type="ECO:0000256" key="4">
    <source>
        <dbReference type="ARBA" id="ARBA00022679"/>
    </source>
</evidence>
<evidence type="ECO:0000259" key="11">
    <source>
        <dbReference type="PROSITE" id="PS50868"/>
    </source>
</evidence>
<keyword evidence="5" id="KW-0949">S-adenosyl-L-methionine</keyword>
<accession>A0A177VF90</accession>
<dbReference type="Gene3D" id="2.170.270.10">
    <property type="entry name" value="SET domain"/>
    <property type="match status" value="1"/>
</dbReference>
<dbReference type="EMBL" id="LWDD02000006">
    <property type="protein sequence ID" value="KAE8265655.1"/>
    <property type="molecule type" value="Genomic_DNA"/>
</dbReference>
<evidence type="ECO:0000256" key="7">
    <source>
        <dbReference type="ARBA" id="ARBA00022833"/>
    </source>
</evidence>
<keyword evidence="4" id="KW-0808">Transferase</keyword>
<proteinExistence type="predicted"/>
<name>A0A177VF90_9BASI</name>
<dbReference type="Pfam" id="PF05033">
    <property type="entry name" value="Pre-SET"/>
    <property type="match status" value="1"/>
</dbReference>
<dbReference type="InterPro" id="IPR001214">
    <property type="entry name" value="SET_dom"/>
</dbReference>
<dbReference type="AlphaFoldDB" id="A0A177VF90"/>
<dbReference type="SUPFAM" id="SSF82199">
    <property type="entry name" value="SET domain"/>
    <property type="match status" value="1"/>
</dbReference>
<feature type="region of interest" description="Disordered" evidence="8">
    <location>
        <begin position="1"/>
        <end position="30"/>
    </location>
</feature>
<feature type="compositionally biased region" description="Polar residues" evidence="8">
    <location>
        <begin position="410"/>
        <end position="423"/>
    </location>
</feature>
<evidence type="ECO:0000256" key="3">
    <source>
        <dbReference type="ARBA" id="ARBA00022603"/>
    </source>
</evidence>
<evidence type="ECO:0000313" key="12">
    <source>
        <dbReference type="EMBL" id="CAD6903595.1"/>
    </source>
</evidence>
<keyword evidence="15" id="KW-1185">Reference proteome</keyword>
<organism evidence="13 14">
    <name type="scientific">Tilletia caries</name>
    <name type="common">wheat bunt fungus</name>
    <dbReference type="NCBI Taxonomy" id="13290"/>
    <lineage>
        <taxon>Eukaryota</taxon>
        <taxon>Fungi</taxon>
        <taxon>Dikarya</taxon>
        <taxon>Basidiomycota</taxon>
        <taxon>Ustilaginomycotina</taxon>
        <taxon>Exobasidiomycetes</taxon>
        <taxon>Tilletiales</taxon>
        <taxon>Tilletiaceae</taxon>
        <taxon>Tilletia</taxon>
    </lineage>
</organism>
<dbReference type="PROSITE" id="PS50868">
    <property type="entry name" value="POST_SET"/>
    <property type="match status" value="1"/>
</dbReference>
<dbReference type="InterPro" id="IPR003616">
    <property type="entry name" value="Post-SET_dom"/>
</dbReference>
<comment type="subcellular location">
    <subcellularLocation>
        <location evidence="1">Chromosome</location>
    </subcellularLocation>
</comment>
<evidence type="ECO:0000313" key="15">
    <source>
        <dbReference type="Proteomes" id="UP000836402"/>
    </source>
</evidence>
<dbReference type="PANTHER" id="PTHR46223">
    <property type="entry name" value="HISTONE-LYSINE N-METHYLTRANSFERASE SUV39H"/>
    <property type="match status" value="1"/>
</dbReference>
<dbReference type="GO" id="GO:0042054">
    <property type="term" value="F:histone methyltransferase activity"/>
    <property type="evidence" value="ECO:0007669"/>
    <property type="project" value="InterPro"/>
</dbReference>
<evidence type="ECO:0000313" key="13">
    <source>
        <dbReference type="EMBL" id="KAE8265655.1"/>
    </source>
</evidence>